<evidence type="ECO:0000313" key="2">
    <source>
        <dbReference type="Ensembl" id="ENSOABP00000066923.1"/>
    </source>
</evidence>
<accession>A0AAZ1XH36</accession>
<reference evidence="2" key="2">
    <citation type="submission" date="2025-08" db="UniProtKB">
        <authorList>
            <consortium name="Ensembl"/>
        </authorList>
    </citation>
    <scope>IDENTIFICATION</scope>
</reference>
<keyword evidence="3" id="KW-1185">Reference proteome</keyword>
<dbReference type="Proteomes" id="UP000472276">
    <property type="component" value="Unassembled WGS sequence"/>
</dbReference>
<evidence type="ECO:0000256" key="1">
    <source>
        <dbReference type="SAM" id="MobiDB-lite"/>
    </source>
</evidence>
<name>A0AAZ1XH36_OREAU</name>
<proteinExistence type="predicted"/>
<reference evidence="3" key="1">
    <citation type="submission" date="2020-03" db="EMBL/GenBank/DDBJ databases">
        <title>Evolution of repeat sequences and sex chromosomes of tilapia species revealed by chromosome-level genomes.</title>
        <authorList>
            <person name="Xu L."/>
            <person name="Tao W."/>
            <person name="Wang D."/>
            <person name="Zhou Q."/>
        </authorList>
    </citation>
    <scope>NUCLEOTIDE SEQUENCE [LARGE SCALE GENOMIC DNA]</scope>
    <source>
        <strain evidence="3">Israel</strain>
    </source>
</reference>
<reference evidence="2" key="3">
    <citation type="submission" date="2025-09" db="UniProtKB">
        <authorList>
            <consortium name="Ensembl"/>
        </authorList>
    </citation>
    <scope>IDENTIFICATION</scope>
</reference>
<protein>
    <submittedName>
        <fullName evidence="2">Uncharacterized protein</fullName>
    </submittedName>
</protein>
<dbReference type="AlphaFoldDB" id="A0AAZ1XH36"/>
<feature type="region of interest" description="Disordered" evidence="1">
    <location>
        <begin position="32"/>
        <end position="55"/>
    </location>
</feature>
<sequence length="85" mass="9789">MDGLDPPAELELFNSSCRGHCFKRQNYLNDLQSSTKRSKGGMEDVPRVRRGPAENLQSRTLSNSFSFPRYHIGSPRFVAYSFYLR</sequence>
<evidence type="ECO:0000313" key="3">
    <source>
        <dbReference type="Proteomes" id="UP000472276"/>
    </source>
</evidence>
<organism evidence="2 3">
    <name type="scientific">Oreochromis aureus</name>
    <name type="common">Israeli tilapia</name>
    <name type="synonym">Chromis aureus</name>
    <dbReference type="NCBI Taxonomy" id="47969"/>
    <lineage>
        <taxon>Eukaryota</taxon>
        <taxon>Metazoa</taxon>
        <taxon>Chordata</taxon>
        <taxon>Craniata</taxon>
        <taxon>Vertebrata</taxon>
        <taxon>Euteleostomi</taxon>
        <taxon>Actinopterygii</taxon>
        <taxon>Neopterygii</taxon>
        <taxon>Teleostei</taxon>
        <taxon>Neoteleostei</taxon>
        <taxon>Acanthomorphata</taxon>
        <taxon>Ovalentaria</taxon>
        <taxon>Cichlomorphae</taxon>
        <taxon>Cichliformes</taxon>
        <taxon>Cichlidae</taxon>
        <taxon>African cichlids</taxon>
        <taxon>Pseudocrenilabrinae</taxon>
        <taxon>Oreochromini</taxon>
        <taxon>Oreochromis</taxon>
    </lineage>
</organism>
<dbReference type="Ensembl" id="ENSOABT00000076769.1">
    <property type="protein sequence ID" value="ENSOABP00000066923.1"/>
    <property type="gene ID" value="ENSOABG00000039209.1"/>
</dbReference>